<accession>A0ABW2JP47</accession>
<reference evidence="8" key="1">
    <citation type="journal article" date="2019" name="Int. J. Syst. Evol. Microbiol.">
        <title>The Global Catalogue of Microorganisms (GCM) 10K type strain sequencing project: providing services to taxonomists for standard genome sequencing and annotation.</title>
        <authorList>
            <consortium name="The Broad Institute Genomics Platform"/>
            <consortium name="The Broad Institute Genome Sequencing Center for Infectious Disease"/>
            <person name="Wu L."/>
            <person name="Ma J."/>
        </authorList>
    </citation>
    <scope>NUCLEOTIDE SEQUENCE [LARGE SCALE GENOMIC DNA]</scope>
    <source>
        <strain evidence="8">SYNS20</strain>
    </source>
</reference>
<feature type="domain" description="Carrier" evidence="6">
    <location>
        <begin position="549"/>
        <end position="624"/>
    </location>
</feature>
<protein>
    <submittedName>
        <fullName evidence="7">Amino acid adenylation domain-containing protein</fullName>
    </submittedName>
</protein>
<dbReference type="InterPro" id="IPR020806">
    <property type="entry name" value="PKS_PP-bd"/>
</dbReference>
<keyword evidence="8" id="KW-1185">Reference proteome</keyword>
<dbReference type="InterPro" id="IPR023213">
    <property type="entry name" value="CAT-like_dom_sf"/>
</dbReference>
<sequence>MDIGEIGLRQRFSDTAAHHPDRVAIATPSGSLDFRELHDRAEQIAQALLAASVGPGAVVALNLPRSADLIAAMLAAWRVGAAYLPLDPSWPAQRLRFLVQDAGAGLVLTSGGNGAVFPPAMASIDLARGLPRRPGGAAPTPTSVAVADQSPAYVIHTSGSTGRPKGVVVTRRNVAHLVHALERGNVYPTTPSRVLWNAGLGFDASVQQWVRVCRGDTLVLPTDELRADPALFAEFLRKQRVTDLDATPSHWDLLRPYLAAGVAGAGPLRLFLGGEPVPAAMWADLVDMTGRGLVDAVNLYGPTECTVDSTAARITGPSPHIGAPLPGVRALVLDAALRPVEHGEAGELYLSGAGVAQGYAGRPGLTAERFVADPSGPAGARMYRTGDLARSLPGGGLEYLGRVDDQVKVRGHRIEPGEIEWVLAQHPSVSRAVVMVREDRPGDRRLTAYVSIAAATPACDSAAAAPACDSAAAAPACDSAAAAPACDSAAAAPACDSAALRDHCGALLPAHMVPSAIVTVDTFPLTPNGKTDKSALPAPVHDRADGGRGPGSESEESLCALFAQVLDLDGLCADSDFFDLGGHSLLAMRLVSRIRAELGAELTVRDVFEAPTPARLSRRLGMEESTRPALRRRPRPEGLPLSAAQRRLWFLDRLEGAHPTYNEHVAFRFTGVLDVAALRSAVRDVVARHEPLRTVFPEHGGEPHQHIHPPSAAGPGVPLRAATEEDLAEQLRAAVRAPFDLAAEPPFRAALFTLGPRAHVLLLVMHHIASDGWSMRPLARDLAAAYRARREGGRPHWPELPVQYADYALWQDELLGRPDDPKSLAARQLAFWSKELEGAPESLALPFDGPRPASSGGQGGSVPFEWDAGLHALLRDLAREHECTVFMVVQTALAVVLTRLGAGHDLPIGAVTAGRGDPALEDLVGFFVNTLVLRTDTSGNPSFRELLLRVRETDLAASDHQDLPFERLVEVLNPERVTGRQPLFQVLLAFQNTPDAVWDFDDVAVRPEPVAVGTAKFDLALSLTESRAADGGPGGLSGTLEYATDLFRASTAQDFVARLLRVLQSAAVNPDGRLDSYDVMATGEERRLLSDWNSTQEGAPSPTLLELFEEHAELAPDTCAVLFEASQVSYADLNVRANRLARCLLARGIGAGAVVASAVPRSVELVVAVLATMKAGAAYLPVDPEYPAERIAYLLEDASPALLLTTRQTVLPDHVTTGLTQIRVDSPETGEAMSAHSSENVPDREAGAPRAPGQPAYVIYTSGSTGRPKGVVVPQCGLANLAAHQLGALRVPVTGRVLQFASPSFDAFFWELSMALSAGAALVMAPAHRLRPGPELHRLVQEHGVTHLTLTPAVLGVLSPEALSGVGTLVVAGEALGAEQSRRWSEGRTLINAYGPTETTVCASMSRPLHGGRIPPIGRPIRNTRLYVLDAQLRPVPTGVVGELYAAGVSLAHGYLNRPGTTAERFTADPYGAPGSRMYRTGDLARWNADGDLEFMGRADDQVKVRGHRVELGEIEALIAGHPRVSDVAVTAREDRHGDRAVVAYVVPHADAEEAGPGRPDDQAVVAAWKRVHDAVPAQHGPVPFGEDFTGWRSSYDGSDIPVDEMRQWREETLRSIRALRPRRVLELGVGSGLLLSGTAQDTEEYWGLDVSSAVIRNLRQHVDEQPDLAGRVFLRNQPADDMTGLPEGHFDVVVLNSVAQYFPSGEYLARVLANAAKALAPGGRVFVGDVRNLRLLKPFHAAVAARRTGAEPGSPGHLRAVERGLAREQELLVDPDYFPAFVASSDRFTSCDVRLKRGGYHNELSRYRYDVVLDTGRVRVTAGTTAEFRWGEDVHTLMDVRSQMHQGPPGRTIRVAGIPNARLAQDLGMLEDAPDDGVDPEDLAVMAEEAGRQVVLRWSAVAGPGHFDAVLTSPAAQTGPQDGHFQESHRAPVPDPAPRTQTPRTNAPYANVPYANVPYTGPDHERFKESVLRRAASFLPGFMVPSAVVVLDALPLTPNGKVDRSALPAPDTGRAAGGRRPRTPQEATLCGLFAGILGLDEVGIDDNFFDLGGHSLLVTRLVSRIRAEFGVEIPVGAVFDAPRVAELAGHLAGARKARPALRRMRRQT</sequence>
<dbReference type="PROSITE" id="PS00455">
    <property type="entry name" value="AMP_BINDING"/>
    <property type="match status" value="2"/>
</dbReference>
<dbReference type="Pfam" id="PF13193">
    <property type="entry name" value="AMP-binding_C"/>
    <property type="match status" value="1"/>
</dbReference>
<dbReference type="Pfam" id="PF00668">
    <property type="entry name" value="Condensation"/>
    <property type="match status" value="1"/>
</dbReference>
<dbReference type="InterPro" id="IPR029063">
    <property type="entry name" value="SAM-dependent_MTases_sf"/>
</dbReference>
<keyword evidence="4" id="KW-0677">Repeat</keyword>
<dbReference type="InterPro" id="IPR013217">
    <property type="entry name" value="Methyltransf_12"/>
</dbReference>
<keyword evidence="3" id="KW-0597">Phosphoprotein</keyword>
<dbReference type="RefSeq" id="WP_381835421.1">
    <property type="nucleotide sequence ID" value="NZ_JBHTCF010000013.1"/>
</dbReference>
<dbReference type="PROSITE" id="PS50075">
    <property type="entry name" value="CARRIER"/>
    <property type="match status" value="2"/>
</dbReference>
<dbReference type="SUPFAM" id="SSF56801">
    <property type="entry name" value="Acetyl-CoA synthetase-like"/>
    <property type="match status" value="2"/>
</dbReference>
<dbReference type="Gene3D" id="3.30.559.30">
    <property type="entry name" value="Nonribosomal peptide synthetase, condensation domain"/>
    <property type="match status" value="1"/>
</dbReference>
<proteinExistence type="predicted"/>
<dbReference type="Pfam" id="PF00550">
    <property type="entry name" value="PP-binding"/>
    <property type="match status" value="2"/>
</dbReference>
<evidence type="ECO:0000256" key="3">
    <source>
        <dbReference type="ARBA" id="ARBA00022553"/>
    </source>
</evidence>
<evidence type="ECO:0000256" key="5">
    <source>
        <dbReference type="SAM" id="MobiDB-lite"/>
    </source>
</evidence>
<feature type="region of interest" description="Disordered" evidence="5">
    <location>
        <begin position="2001"/>
        <end position="2024"/>
    </location>
</feature>
<evidence type="ECO:0000313" key="8">
    <source>
        <dbReference type="Proteomes" id="UP001596523"/>
    </source>
</evidence>
<dbReference type="SUPFAM" id="SSF52777">
    <property type="entry name" value="CoA-dependent acyltransferases"/>
    <property type="match status" value="2"/>
</dbReference>
<dbReference type="InterPro" id="IPR025110">
    <property type="entry name" value="AMP-bd_C"/>
</dbReference>
<evidence type="ECO:0000313" key="7">
    <source>
        <dbReference type="EMBL" id="MFC7307920.1"/>
    </source>
</evidence>
<dbReference type="InterPro" id="IPR020845">
    <property type="entry name" value="AMP-binding_CS"/>
</dbReference>
<dbReference type="SUPFAM" id="SSF53335">
    <property type="entry name" value="S-adenosyl-L-methionine-dependent methyltransferases"/>
    <property type="match status" value="1"/>
</dbReference>
<evidence type="ECO:0000256" key="1">
    <source>
        <dbReference type="ARBA" id="ARBA00001957"/>
    </source>
</evidence>
<feature type="domain" description="Carrier" evidence="6">
    <location>
        <begin position="2021"/>
        <end position="2096"/>
    </location>
</feature>
<dbReference type="SUPFAM" id="SSF47336">
    <property type="entry name" value="ACP-like"/>
    <property type="match status" value="2"/>
</dbReference>
<dbReference type="CDD" id="cd19540">
    <property type="entry name" value="LCL_NRPS-like"/>
    <property type="match status" value="1"/>
</dbReference>
<dbReference type="Gene3D" id="1.10.1200.10">
    <property type="entry name" value="ACP-like"/>
    <property type="match status" value="1"/>
</dbReference>
<evidence type="ECO:0000259" key="6">
    <source>
        <dbReference type="PROSITE" id="PS50075"/>
    </source>
</evidence>
<dbReference type="Gene3D" id="3.40.50.150">
    <property type="entry name" value="Vaccinia Virus protein VP39"/>
    <property type="match status" value="1"/>
</dbReference>
<feature type="region of interest" description="Disordered" evidence="5">
    <location>
        <begin position="1915"/>
        <end position="1954"/>
    </location>
</feature>
<dbReference type="Gene3D" id="2.30.38.10">
    <property type="entry name" value="Luciferase, Domain 3"/>
    <property type="match status" value="1"/>
</dbReference>
<dbReference type="InterPro" id="IPR006162">
    <property type="entry name" value="Ppantetheine_attach_site"/>
</dbReference>
<dbReference type="Pfam" id="PF00501">
    <property type="entry name" value="AMP-binding"/>
    <property type="match status" value="2"/>
</dbReference>
<dbReference type="NCBIfam" id="TIGR01733">
    <property type="entry name" value="AA-adenyl-dom"/>
    <property type="match status" value="2"/>
</dbReference>
<dbReference type="Gene3D" id="3.40.50.980">
    <property type="match status" value="2"/>
</dbReference>
<comment type="caution">
    <text evidence="7">The sequence shown here is derived from an EMBL/GenBank/DDBJ whole genome shotgun (WGS) entry which is preliminary data.</text>
</comment>
<dbReference type="PROSITE" id="PS00012">
    <property type="entry name" value="PHOSPHOPANTETHEINE"/>
    <property type="match status" value="2"/>
</dbReference>
<gene>
    <name evidence="7" type="ORF">ACFQVC_27295</name>
</gene>
<dbReference type="Gene3D" id="3.40.50.12780">
    <property type="entry name" value="N-terminal domain of ligase-like"/>
    <property type="match status" value="1"/>
</dbReference>
<dbReference type="PANTHER" id="PTHR45527">
    <property type="entry name" value="NONRIBOSOMAL PEPTIDE SYNTHETASE"/>
    <property type="match status" value="1"/>
</dbReference>
<keyword evidence="2" id="KW-0596">Phosphopantetheine</keyword>
<name>A0ABW2JP47_9ACTN</name>
<dbReference type="Pfam" id="PF08242">
    <property type="entry name" value="Methyltransf_12"/>
    <property type="match status" value="1"/>
</dbReference>
<dbReference type="InterPro" id="IPR009081">
    <property type="entry name" value="PP-bd_ACP"/>
</dbReference>
<feature type="region of interest" description="Disordered" evidence="5">
    <location>
        <begin position="528"/>
        <end position="552"/>
    </location>
</feature>
<dbReference type="Gene3D" id="3.30.300.30">
    <property type="match status" value="3"/>
</dbReference>
<dbReference type="InterPro" id="IPR036736">
    <property type="entry name" value="ACP-like_sf"/>
</dbReference>
<feature type="region of interest" description="Disordered" evidence="5">
    <location>
        <begin position="1228"/>
        <end position="1252"/>
    </location>
</feature>
<dbReference type="InterPro" id="IPR010071">
    <property type="entry name" value="AA_adenyl_dom"/>
</dbReference>
<evidence type="ECO:0000256" key="2">
    <source>
        <dbReference type="ARBA" id="ARBA00022450"/>
    </source>
</evidence>
<dbReference type="InterPro" id="IPR045851">
    <property type="entry name" value="AMP-bd_C_sf"/>
</dbReference>
<comment type="cofactor">
    <cofactor evidence="1">
        <name>pantetheine 4'-phosphate</name>
        <dbReference type="ChEBI" id="CHEBI:47942"/>
    </cofactor>
</comment>
<dbReference type="CDD" id="cd05930">
    <property type="entry name" value="A_NRPS"/>
    <property type="match status" value="1"/>
</dbReference>
<dbReference type="InterPro" id="IPR042099">
    <property type="entry name" value="ANL_N_sf"/>
</dbReference>
<dbReference type="InterPro" id="IPR001242">
    <property type="entry name" value="Condensation_dom"/>
</dbReference>
<dbReference type="EMBL" id="JBHTCF010000013">
    <property type="protein sequence ID" value="MFC7307920.1"/>
    <property type="molecule type" value="Genomic_DNA"/>
</dbReference>
<dbReference type="InterPro" id="IPR029058">
    <property type="entry name" value="AB_hydrolase_fold"/>
</dbReference>
<dbReference type="Gene3D" id="3.40.50.1820">
    <property type="entry name" value="alpha/beta hydrolase"/>
    <property type="match status" value="1"/>
</dbReference>
<dbReference type="InterPro" id="IPR000873">
    <property type="entry name" value="AMP-dep_synth/lig_dom"/>
</dbReference>
<dbReference type="SMART" id="SM00823">
    <property type="entry name" value="PKS_PP"/>
    <property type="match status" value="2"/>
</dbReference>
<dbReference type="CDD" id="cd02440">
    <property type="entry name" value="AdoMet_MTases"/>
    <property type="match status" value="1"/>
</dbReference>
<dbReference type="PANTHER" id="PTHR45527:SF1">
    <property type="entry name" value="FATTY ACID SYNTHASE"/>
    <property type="match status" value="1"/>
</dbReference>
<dbReference type="Proteomes" id="UP001596523">
    <property type="component" value="Unassembled WGS sequence"/>
</dbReference>
<organism evidence="7 8">
    <name type="scientific">Streptomyces monticola</name>
    <dbReference type="NCBI Taxonomy" id="2666263"/>
    <lineage>
        <taxon>Bacteria</taxon>
        <taxon>Bacillati</taxon>
        <taxon>Actinomycetota</taxon>
        <taxon>Actinomycetes</taxon>
        <taxon>Kitasatosporales</taxon>
        <taxon>Streptomycetaceae</taxon>
        <taxon>Streptomyces</taxon>
    </lineage>
</organism>
<evidence type="ECO:0000256" key="4">
    <source>
        <dbReference type="ARBA" id="ARBA00022737"/>
    </source>
</evidence>
<dbReference type="Gene3D" id="3.30.559.10">
    <property type="entry name" value="Chloramphenicol acetyltransferase-like domain"/>
    <property type="match status" value="1"/>
</dbReference>